<gene>
    <name evidence="3" type="ORF">AALO_G00044730</name>
</gene>
<dbReference type="PANTHER" id="PTHR14237:SF19">
    <property type="entry name" value="MITOCHONDRIAL AMIDOXIME REDUCING COMPONENT 1"/>
    <property type="match status" value="1"/>
</dbReference>
<evidence type="ECO:0000259" key="2">
    <source>
        <dbReference type="PROSITE" id="PS51340"/>
    </source>
</evidence>
<dbReference type="GO" id="GO:0008940">
    <property type="term" value="F:nitrate reductase activity"/>
    <property type="evidence" value="ECO:0007669"/>
    <property type="project" value="TreeGrafter"/>
</dbReference>
<dbReference type="EMBL" id="JADWDJ010000003">
    <property type="protein sequence ID" value="KAG5283677.1"/>
    <property type="molecule type" value="Genomic_DNA"/>
</dbReference>
<dbReference type="GO" id="GO:0043546">
    <property type="term" value="F:molybdopterin cofactor binding"/>
    <property type="evidence" value="ECO:0007669"/>
    <property type="project" value="TreeGrafter"/>
</dbReference>
<dbReference type="Pfam" id="PF03476">
    <property type="entry name" value="MOSC_N"/>
    <property type="match status" value="1"/>
</dbReference>
<dbReference type="SUPFAM" id="SSF50800">
    <property type="entry name" value="PK beta-barrel domain-like"/>
    <property type="match status" value="1"/>
</dbReference>
<sequence>MALKETLLKAFAQNRKVALYAAGAGVALFGLGLGYKYMQKPKKLTQVGIVSQLILHPLKSGKGLQVAKAECLRMGLKHGELRDRHWLVIREDGRMVTARQEPRLVLVTMTAEGEDICLNAPDMEELKVPQHQPNNNILNCKVFTADVQGRDCGDEVSRWLTRYLAAGKTVRMVHYEPQMKPRKCNQVERPFPPDEEVAYPDAGPIMLLSEASLRDLNSRLDKDVTVAQYRPSIVVNDCEAFSEDSWDDIQIGTVRMKRVMACGRCILTTVDPETGINNSKEALDTLKSYRLCDPSDKKVYGKAPLFGQYYIVKQTGTLHVGEPVYKISY</sequence>
<comment type="caution">
    <text evidence="3">The sequence shown here is derived from an EMBL/GenBank/DDBJ whole genome shotgun (WGS) entry which is preliminary data.</text>
</comment>
<keyword evidence="1" id="KW-0812">Transmembrane</keyword>
<evidence type="ECO:0000313" key="4">
    <source>
        <dbReference type="Proteomes" id="UP000823561"/>
    </source>
</evidence>
<dbReference type="InterPro" id="IPR005303">
    <property type="entry name" value="MOCOS_middle"/>
</dbReference>
<evidence type="ECO:0000256" key="1">
    <source>
        <dbReference type="SAM" id="Phobius"/>
    </source>
</evidence>
<organism evidence="3 4">
    <name type="scientific">Alosa alosa</name>
    <name type="common">allis shad</name>
    <dbReference type="NCBI Taxonomy" id="278164"/>
    <lineage>
        <taxon>Eukaryota</taxon>
        <taxon>Metazoa</taxon>
        <taxon>Chordata</taxon>
        <taxon>Craniata</taxon>
        <taxon>Vertebrata</taxon>
        <taxon>Euteleostomi</taxon>
        <taxon>Actinopterygii</taxon>
        <taxon>Neopterygii</taxon>
        <taxon>Teleostei</taxon>
        <taxon>Clupei</taxon>
        <taxon>Clupeiformes</taxon>
        <taxon>Clupeoidei</taxon>
        <taxon>Clupeidae</taxon>
        <taxon>Alosa</taxon>
    </lineage>
</organism>
<feature type="transmembrane region" description="Helical" evidence="1">
    <location>
        <begin position="17"/>
        <end position="35"/>
    </location>
</feature>
<dbReference type="PANTHER" id="PTHR14237">
    <property type="entry name" value="MOLYBDOPTERIN COFACTOR SULFURASE MOSC"/>
    <property type="match status" value="1"/>
</dbReference>
<feature type="domain" description="MOSC" evidence="2">
    <location>
        <begin position="176"/>
        <end position="327"/>
    </location>
</feature>
<keyword evidence="1" id="KW-1133">Transmembrane helix</keyword>
<dbReference type="GO" id="GO:0030151">
    <property type="term" value="F:molybdenum ion binding"/>
    <property type="evidence" value="ECO:0007669"/>
    <property type="project" value="InterPro"/>
</dbReference>
<name>A0AAV6HCF0_9TELE</name>
<reference evidence="3" key="1">
    <citation type="submission" date="2020-10" db="EMBL/GenBank/DDBJ databases">
        <title>Chromosome-scale genome assembly of the Allis shad, Alosa alosa.</title>
        <authorList>
            <person name="Margot Z."/>
            <person name="Christophe K."/>
            <person name="Cabau C."/>
            <person name="Louis A."/>
            <person name="Berthelot C."/>
            <person name="Parey E."/>
            <person name="Roest Crollius H."/>
            <person name="Montfort J."/>
            <person name="Robinson-Rechavi M."/>
            <person name="Bucao C."/>
            <person name="Bouchez O."/>
            <person name="Gislard M."/>
            <person name="Lluch J."/>
            <person name="Milhes M."/>
            <person name="Lampietro C."/>
            <person name="Lopez Roques C."/>
            <person name="Donnadieu C."/>
            <person name="Braasch I."/>
            <person name="Desvignes T."/>
            <person name="Postlethwait J."/>
            <person name="Bobe J."/>
            <person name="Guiguen Y."/>
        </authorList>
    </citation>
    <scope>NUCLEOTIDE SEQUENCE</scope>
    <source>
        <strain evidence="3">M-15738</strain>
        <tissue evidence="3">Blood</tissue>
    </source>
</reference>
<dbReference type="Pfam" id="PF03473">
    <property type="entry name" value="MOSC"/>
    <property type="match status" value="1"/>
</dbReference>
<dbReference type="PROSITE" id="PS51340">
    <property type="entry name" value="MOSC"/>
    <property type="match status" value="1"/>
</dbReference>
<dbReference type="AlphaFoldDB" id="A0AAV6HCF0"/>
<dbReference type="Proteomes" id="UP000823561">
    <property type="component" value="Chromosome 3"/>
</dbReference>
<accession>A0AAV6HCF0</accession>
<dbReference type="InterPro" id="IPR011037">
    <property type="entry name" value="Pyrv_Knase-like_insert_dom_sf"/>
</dbReference>
<protein>
    <recommendedName>
        <fullName evidence="2">MOSC domain-containing protein</fullName>
    </recommendedName>
</protein>
<dbReference type="GO" id="GO:0030170">
    <property type="term" value="F:pyridoxal phosphate binding"/>
    <property type="evidence" value="ECO:0007669"/>
    <property type="project" value="InterPro"/>
</dbReference>
<dbReference type="SUPFAM" id="SSF141673">
    <property type="entry name" value="MOSC N-terminal domain-like"/>
    <property type="match status" value="1"/>
</dbReference>
<proteinExistence type="predicted"/>
<dbReference type="GO" id="GO:0042126">
    <property type="term" value="P:nitrate metabolic process"/>
    <property type="evidence" value="ECO:0007669"/>
    <property type="project" value="TreeGrafter"/>
</dbReference>
<dbReference type="GO" id="GO:0005743">
    <property type="term" value="C:mitochondrial inner membrane"/>
    <property type="evidence" value="ECO:0007669"/>
    <property type="project" value="TreeGrafter"/>
</dbReference>
<keyword evidence="1" id="KW-0472">Membrane</keyword>
<keyword evidence="4" id="KW-1185">Reference proteome</keyword>
<dbReference type="InterPro" id="IPR005302">
    <property type="entry name" value="MoCF_Sase_C"/>
</dbReference>
<evidence type="ECO:0000313" key="3">
    <source>
        <dbReference type="EMBL" id="KAG5283677.1"/>
    </source>
</evidence>